<proteinExistence type="predicted"/>
<accession>A0ACC0KMQ2</accession>
<reference evidence="1 2" key="1">
    <citation type="journal article" date="2022" name="Genome Biol. Evol.">
        <title>The Spruce Budworm Genome: Reconstructing the Evolutionary History of Antifreeze Proteins.</title>
        <authorList>
            <person name="Beliveau C."/>
            <person name="Gagne P."/>
            <person name="Picq S."/>
            <person name="Vernygora O."/>
            <person name="Keeling C.I."/>
            <person name="Pinkney K."/>
            <person name="Doucet D."/>
            <person name="Wen F."/>
            <person name="Johnston J.S."/>
            <person name="Maaroufi H."/>
            <person name="Boyle B."/>
            <person name="Laroche J."/>
            <person name="Dewar K."/>
            <person name="Juretic N."/>
            <person name="Blackburn G."/>
            <person name="Nisole A."/>
            <person name="Brunet B."/>
            <person name="Brandao M."/>
            <person name="Lumley L."/>
            <person name="Duan J."/>
            <person name="Quan G."/>
            <person name="Lucarotti C.J."/>
            <person name="Roe A.D."/>
            <person name="Sperling F.A.H."/>
            <person name="Levesque R.C."/>
            <person name="Cusson M."/>
        </authorList>
    </citation>
    <scope>NUCLEOTIDE SEQUENCE [LARGE SCALE GENOMIC DNA]</scope>
    <source>
        <strain evidence="1">Glfc:IPQL:Cfum</strain>
    </source>
</reference>
<keyword evidence="2" id="KW-1185">Reference proteome</keyword>
<gene>
    <name evidence="1" type="ORF">MSG28_011865</name>
</gene>
<evidence type="ECO:0000313" key="1">
    <source>
        <dbReference type="EMBL" id="KAI8437588.1"/>
    </source>
</evidence>
<evidence type="ECO:0000313" key="2">
    <source>
        <dbReference type="Proteomes" id="UP001064048"/>
    </source>
</evidence>
<name>A0ACC0KMQ2_CHOFU</name>
<dbReference type="EMBL" id="CM046120">
    <property type="protein sequence ID" value="KAI8437588.1"/>
    <property type="molecule type" value="Genomic_DNA"/>
</dbReference>
<organism evidence="1 2">
    <name type="scientific">Choristoneura fumiferana</name>
    <name type="common">Spruce budworm moth</name>
    <name type="synonym">Archips fumiferana</name>
    <dbReference type="NCBI Taxonomy" id="7141"/>
    <lineage>
        <taxon>Eukaryota</taxon>
        <taxon>Metazoa</taxon>
        <taxon>Ecdysozoa</taxon>
        <taxon>Arthropoda</taxon>
        <taxon>Hexapoda</taxon>
        <taxon>Insecta</taxon>
        <taxon>Pterygota</taxon>
        <taxon>Neoptera</taxon>
        <taxon>Endopterygota</taxon>
        <taxon>Lepidoptera</taxon>
        <taxon>Glossata</taxon>
        <taxon>Ditrysia</taxon>
        <taxon>Tortricoidea</taxon>
        <taxon>Tortricidae</taxon>
        <taxon>Tortricinae</taxon>
        <taxon>Choristoneura</taxon>
    </lineage>
</organism>
<dbReference type="Proteomes" id="UP001064048">
    <property type="component" value="Chromosome 20"/>
</dbReference>
<sequence>MGRRGFLSASDALMLERRVFGNRHLMLSGHHRGRRGFGCCHCSRHIHSYQRSSMAALQASSACPWCSLWISLDCFRKTYAAEGYFGMYRGSGVNILLITPEKAIKLACNDMFRHYLTLKDGTLPIPRQMLAGGMAGACQIVVTTPMELLKIQMQDAGSPQYNGIIHCITTILTNEGPLAFFKGGACRVMVIAPLFGIAQTIYYIGLAEKLNTVTLIAQVCRGGIHFEGPHWSKTENSLYWVDISKQMVYRLDGETGNITKREIGYGPVTFAITVKDNPRLLVVSARSEVYLLPWDAPTGDGALRLLSAVDLGLPDNRCNDGKADAKGRLWFGTMGKEEGSYIDKDQGTLYMMDEYNYVHPETKVRPVSISNGMAWTADNKFMFYIDSPTKNIDVFDFNLNTGAIRNRRTLFSFQANNVIKIDSRAGKLLEQHKMPASQVTSAVWGGHDLSILYVTTSRRGMSPGQLALEPEAGSLFAIENTGTSGLPENQFVFADAARY</sequence>
<protein>
    <submittedName>
        <fullName evidence="1">Uncharacterized protein</fullName>
    </submittedName>
</protein>
<comment type="caution">
    <text evidence="1">The sequence shown here is derived from an EMBL/GenBank/DDBJ whole genome shotgun (WGS) entry which is preliminary data.</text>
</comment>